<sequence>MNTSASDFETETTVGKSAFIDKNGQVNINAIPRPNGVGWKLIQVINLAPKENILQFFWQKEKVDEPKNGEKKHLKLTINSTTLKHQQ</sequence>
<dbReference type="HOGENOM" id="CLU_2480983_0_0_6"/>
<dbReference type="EMBL" id="AAOH01000001">
    <property type="protein sequence ID" value="EAR30452.1"/>
    <property type="molecule type" value="Genomic_DNA"/>
</dbReference>
<accession>A4C4H0</accession>
<evidence type="ECO:0000313" key="3">
    <source>
        <dbReference type="Proteomes" id="UP000006201"/>
    </source>
</evidence>
<evidence type="ECO:0000256" key="1">
    <source>
        <dbReference type="SAM" id="MobiDB-lite"/>
    </source>
</evidence>
<gene>
    <name evidence="2" type="ORF">PTD2_02746</name>
</gene>
<dbReference type="STRING" id="87626.PTD2_02746"/>
<comment type="caution">
    <text evidence="2">The sequence shown here is derived from an EMBL/GenBank/DDBJ whole genome shotgun (WGS) entry which is preliminary data.</text>
</comment>
<reference evidence="2 3" key="1">
    <citation type="submission" date="2006-02" db="EMBL/GenBank/DDBJ databases">
        <authorList>
            <person name="Moran M.A."/>
            <person name="Kjelleberg S."/>
            <person name="Egan S."/>
            <person name="Saunders N."/>
            <person name="Thomas T."/>
            <person name="Ferriera S."/>
            <person name="Johnson J."/>
            <person name="Kravitz S."/>
            <person name="Halpern A."/>
            <person name="Remington K."/>
            <person name="Beeson K."/>
            <person name="Tran B."/>
            <person name="Rogers Y.-H."/>
            <person name="Friedman R."/>
            <person name="Venter J.C."/>
        </authorList>
    </citation>
    <scope>NUCLEOTIDE SEQUENCE [LARGE SCALE GENOMIC DNA]</scope>
    <source>
        <strain evidence="2 3">D2</strain>
    </source>
</reference>
<feature type="compositionally biased region" description="Polar residues" evidence="1">
    <location>
        <begin position="77"/>
        <end position="87"/>
    </location>
</feature>
<organism evidence="2 3">
    <name type="scientific">Pseudoalteromonas tunicata D2</name>
    <dbReference type="NCBI Taxonomy" id="87626"/>
    <lineage>
        <taxon>Bacteria</taxon>
        <taxon>Pseudomonadati</taxon>
        <taxon>Pseudomonadota</taxon>
        <taxon>Gammaproteobacteria</taxon>
        <taxon>Alteromonadales</taxon>
        <taxon>Pseudoalteromonadaceae</taxon>
        <taxon>Pseudoalteromonas</taxon>
    </lineage>
</organism>
<proteinExistence type="predicted"/>
<feature type="region of interest" description="Disordered" evidence="1">
    <location>
        <begin position="65"/>
        <end position="87"/>
    </location>
</feature>
<keyword evidence="3" id="KW-1185">Reference proteome</keyword>
<dbReference type="Proteomes" id="UP000006201">
    <property type="component" value="Unassembled WGS sequence"/>
</dbReference>
<protein>
    <submittedName>
        <fullName evidence="2">Uncharacterized protein</fullName>
    </submittedName>
</protein>
<dbReference type="AlphaFoldDB" id="A4C4H0"/>
<evidence type="ECO:0000313" key="2">
    <source>
        <dbReference type="EMBL" id="EAR30452.1"/>
    </source>
</evidence>
<dbReference type="RefSeq" id="WP_009836750.1">
    <property type="nucleotide sequence ID" value="NZ_AAOH01000001.1"/>
</dbReference>
<name>A4C4H0_9GAMM</name>